<evidence type="ECO:0000256" key="7">
    <source>
        <dbReference type="ARBA" id="ARBA00023136"/>
    </source>
</evidence>
<dbReference type="STRING" id="30069.A0A182YD39"/>
<evidence type="ECO:0000256" key="9">
    <source>
        <dbReference type="ARBA" id="ARBA00023224"/>
    </source>
</evidence>
<evidence type="ECO:0000256" key="8">
    <source>
        <dbReference type="ARBA" id="ARBA00023170"/>
    </source>
</evidence>
<dbReference type="InterPro" id="IPR004117">
    <property type="entry name" value="7tm6_olfct_rcpt"/>
</dbReference>
<evidence type="ECO:0000256" key="1">
    <source>
        <dbReference type="ARBA" id="ARBA00004651"/>
    </source>
</evidence>
<keyword evidence="7" id="KW-0472">Membrane</keyword>
<evidence type="ECO:0000256" key="3">
    <source>
        <dbReference type="ARBA" id="ARBA00022606"/>
    </source>
</evidence>
<keyword evidence="9" id="KW-0807">Transducer</keyword>
<name>A0A182YD39_ANOST</name>
<proteinExistence type="predicted"/>
<dbReference type="Proteomes" id="UP000076408">
    <property type="component" value="Unassembled WGS sequence"/>
</dbReference>
<evidence type="ECO:0000313" key="11">
    <source>
        <dbReference type="Proteomes" id="UP000076408"/>
    </source>
</evidence>
<protein>
    <submittedName>
        <fullName evidence="10">Uncharacterized protein</fullName>
    </submittedName>
</protein>
<evidence type="ECO:0000256" key="5">
    <source>
        <dbReference type="ARBA" id="ARBA00022725"/>
    </source>
</evidence>
<reference evidence="10" key="2">
    <citation type="submission" date="2020-05" db="UniProtKB">
        <authorList>
            <consortium name="EnsemblMetazoa"/>
        </authorList>
    </citation>
    <scope>IDENTIFICATION</scope>
    <source>
        <strain evidence="10">Indian</strain>
    </source>
</reference>
<keyword evidence="3" id="KW-0716">Sensory transduction</keyword>
<dbReference type="EnsemblMetazoa" id="ASTEI06374-RA">
    <property type="protein sequence ID" value="ASTEI06374-PA"/>
    <property type="gene ID" value="ASTEI06374"/>
</dbReference>
<dbReference type="GeneID" id="118513096"/>
<dbReference type="PANTHER" id="PTHR21137:SF35">
    <property type="entry name" value="ODORANT RECEPTOR 19A-RELATED"/>
    <property type="match status" value="1"/>
</dbReference>
<dbReference type="GO" id="GO:0005886">
    <property type="term" value="C:plasma membrane"/>
    <property type="evidence" value="ECO:0007669"/>
    <property type="project" value="UniProtKB-SubCell"/>
</dbReference>
<evidence type="ECO:0000256" key="4">
    <source>
        <dbReference type="ARBA" id="ARBA00022692"/>
    </source>
</evidence>
<keyword evidence="11" id="KW-1185">Reference proteome</keyword>
<dbReference type="Pfam" id="PF02949">
    <property type="entry name" value="7tm_6"/>
    <property type="match status" value="1"/>
</dbReference>
<dbReference type="VEuPathDB" id="VectorBase:ASTE015893"/>
<comment type="subcellular location">
    <subcellularLocation>
        <location evidence="1">Cell membrane</location>
        <topology evidence="1">Multi-pass membrane protein</topology>
    </subcellularLocation>
</comment>
<dbReference type="GO" id="GO:0007165">
    <property type="term" value="P:signal transduction"/>
    <property type="evidence" value="ECO:0007669"/>
    <property type="project" value="UniProtKB-KW"/>
</dbReference>
<dbReference type="AlphaFoldDB" id="A0A182YD39"/>
<accession>A0A182YD39</accession>
<evidence type="ECO:0000313" key="10">
    <source>
        <dbReference type="EnsemblMetazoa" id="ASTEI06374-PA"/>
    </source>
</evidence>
<keyword evidence="5" id="KW-0552">Olfaction</keyword>
<dbReference type="PANTHER" id="PTHR21137">
    <property type="entry name" value="ODORANT RECEPTOR"/>
    <property type="match status" value="1"/>
</dbReference>
<dbReference type="OMA" id="IVFLCEM"/>
<dbReference type="KEGG" id="aste:118513096"/>
<organism evidence="10 11">
    <name type="scientific">Anopheles stephensi</name>
    <name type="common">Indo-Pakistan malaria mosquito</name>
    <dbReference type="NCBI Taxonomy" id="30069"/>
    <lineage>
        <taxon>Eukaryota</taxon>
        <taxon>Metazoa</taxon>
        <taxon>Ecdysozoa</taxon>
        <taxon>Arthropoda</taxon>
        <taxon>Hexapoda</taxon>
        <taxon>Insecta</taxon>
        <taxon>Pterygota</taxon>
        <taxon>Neoptera</taxon>
        <taxon>Endopterygota</taxon>
        <taxon>Diptera</taxon>
        <taxon>Nematocera</taxon>
        <taxon>Culicoidea</taxon>
        <taxon>Culicidae</taxon>
        <taxon>Anophelinae</taxon>
        <taxon>Anopheles</taxon>
    </lineage>
</organism>
<dbReference type="GO" id="GO:0005549">
    <property type="term" value="F:odorant binding"/>
    <property type="evidence" value="ECO:0007669"/>
    <property type="project" value="InterPro"/>
</dbReference>
<dbReference type="RefSeq" id="XP_035914390.1">
    <property type="nucleotide sequence ID" value="XM_036058497.1"/>
</dbReference>
<dbReference type="VEuPathDB" id="VectorBase:ASTEI20_037172"/>
<keyword evidence="4" id="KW-0812">Transmembrane</keyword>
<reference evidence="11" key="1">
    <citation type="journal article" date="2014" name="Genome Biol.">
        <title>Genome analysis of a major urban malaria vector mosquito, Anopheles stephensi.</title>
        <authorList>
            <person name="Jiang X."/>
            <person name="Peery A."/>
            <person name="Hall A.B."/>
            <person name="Sharma A."/>
            <person name="Chen X.G."/>
            <person name="Waterhouse R.M."/>
            <person name="Komissarov A."/>
            <person name="Riehle M.M."/>
            <person name="Shouche Y."/>
            <person name="Sharakhova M.V."/>
            <person name="Lawson D."/>
            <person name="Pakpour N."/>
            <person name="Arensburger P."/>
            <person name="Davidson V.L."/>
            <person name="Eiglmeier K."/>
            <person name="Emrich S."/>
            <person name="George P."/>
            <person name="Kennedy R.C."/>
            <person name="Mane S.P."/>
            <person name="Maslen G."/>
            <person name="Oringanje C."/>
            <person name="Qi Y."/>
            <person name="Settlage R."/>
            <person name="Tojo M."/>
            <person name="Tubio J.M."/>
            <person name="Unger M.F."/>
            <person name="Wang B."/>
            <person name="Vernick K.D."/>
            <person name="Ribeiro J.M."/>
            <person name="James A.A."/>
            <person name="Michel K."/>
            <person name="Riehle M.A."/>
            <person name="Luckhart S."/>
            <person name="Sharakhov I.V."/>
            <person name="Tu Z."/>
        </authorList>
    </citation>
    <scope>NUCLEOTIDE SEQUENCE [LARGE SCALE GENOMIC DNA]</scope>
    <source>
        <strain evidence="11">Indian</strain>
    </source>
</reference>
<keyword evidence="2" id="KW-1003">Cell membrane</keyword>
<keyword evidence="8" id="KW-0675">Receptor</keyword>
<dbReference type="VEuPathDB" id="VectorBase:ASTEI06374"/>
<dbReference type="GO" id="GO:0004984">
    <property type="term" value="F:olfactory receptor activity"/>
    <property type="evidence" value="ECO:0007669"/>
    <property type="project" value="InterPro"/>
</dbReference>
<sequence length="397" mass="46464">MAKILTRTLSDNFRVMPYNLRVFAMVGLWGDRRKQYRLCVVLLGALVVIIFPKPVRISDRHPFESIVRSVAELIFAALCYLTVIILAIKSEPFRQVIAKLEQTLALFRDTNDQCSQLIVEVNANIHRFSLSYAKLHLFYVLLFNVAPPVYNYPHYLLQSKLPPANRTLEFMLPLMQDLYGLDVRHNIAHYTISWMSITPFCAFFTLILWYKGSLFMLIRYNTLLYQLVNLLLQQFEYEGPGARLRQKHHRLQRIVELHHRAIECTTLLDSILSLILLIQFVGCLLLLCLILFYVSRNHNLIVINLGVLFSSIFIEMMCFSYLGNQLTEENATISNSAFNCHWYEEPIVIRKYFLRIILQAHRKATITAGKFYNVNIVTFAQLIKTSYTYYMLMKEMF</sequence>
<evidence type="ECO:0000256" key="6">
    <source>
        <dbReference type="ARBA" id="ARBA00022989"/>
    </source>
</evidence>
<keyword evidence="6" id="KW-1133">Transmembrane helix</keyword>
<evidence type="ECO:0000256" key="2">
    <source>
        <dbReference type="ARBA" id="ARBA00022475"/>
    </source>
</evidence>